<dbReference type="PRINTS" id="PR00099">
    <property type="entry name" value="CPSGATASE"/>
</dbReference>
<feature type="domain" description="Glutamine amidotransferase" evidence="2">
    <location>
        <begin position="3"/>
        <end position="192"/>
    </location>
</feature>
<dbReference type="InterPro" id="IPR029062">
    <property type="entry name" value="Class_I_gatase-like"/>
</dbReference>
<dbReference type="FunFam" id="3.40.50.880:FF:000003">
    <property type="entry name" value="Anthranilate synthase component II"/>
    <property type="match status" value="1"/>
</dbReference>
<proteinExistence type="predicted"/>
<accession>A0A2U8FMA8</accession>
<dbReference type="PRINTS" id="PR00096">
    <property type="entry name" value="GATASE"/>
</dbReference>
<dbReference type="PROSITE" id="PS51273">
    <property type="entry name" value="GATASE_TYPE_1"/>
    <property type="match status" value="1"/>
</dbReference>
<reference evidence="3 4" key="1">
    <citation type="submission" date="2018-05" db="EMBL/GenBank/DDBJ databases">
        <title>complete genome sequence of Aquabacterium olei NBRC 110486.</title>
        <authorList>
            <person name="Tang B."/>
            <person name="Chang J."/>
            <person name="Zhang L."/>
            <person name="Yang H."/>
        </authorList>
    </citation>
    <scope>NUCLEOTIDE SEQUENCE [LARGE SCALE GENOMIC DNA]</scope>
    <source>
        <strain evidence="3 4">NBRC 110486</strain>
    </source>
</reference>
<name>A0A2U8FMA8_9BURK</name>
<evidence type="ECO:0000256" key="1">
    <source>
        <dbReference type="ARBA" id="ARBA00022962"/>
    </source>
</evidence>
<dbReference type="PANTHER" id="PTHR43418">
    <property type="entry name" value="MULTIFUNCTIONAL TRYPTOPHAN BIOSYNTHESIS PROTEIN-RELATED"/>
    <property type="match status" value="1"/>
</dbReference>
<dbReference type="Pfam" id="PF00117">
    <property type="entry name" value="GATase"/>
    <property type="match status" value="1"/>
</dbReference>
<dbReference type="CDD" id="cd01743">
    <property type="entry name" value="GATase1_Anthranilate_Synthase"/>
    <property type="match status" value="1"/>
</dbReference>
<dbReference type="NCBIfam" id="TIGR00566">
    <property type="entry name" value="trpG_papA"/>
    <property type="match status" value="1"/>
</dbReference>
<dbReference type="AlphaFoldDB" id="A0A2U8FMA8"/>
<dbReference type="InterPro" id="IPR017926">
    <property type="entry name" value="GATASE"/>
</dbReference>
<dbReference type="SUPFAM" id="SSF52317">
    <property type="entry name" value="Class I glutamine amidotransferase-like"/>
    <property type="match status" value="1"/>
</dbReference>
<keyword evidence="3" id="KW-0456">Lyase</keyword>
<dbReference type="PANTHER" id="PTHR43418:SF4">
    <property type="entry name" value="MULTIFUNCTIONAL TRYPTOPHAN BIOSYNTHESIS PROTEIN"/>
    <property type="match status" value="1"/>
</dbReference>
<evidence type="ECO:0000313" key="4">
    <source>
        <dbReference type="Proteomes" id="UP000244892"/>
    </source>
</evidence>
<dbReference type="Proteomes" id="UP000244892">
    <property type="component" value="Chromosome"/>
</dbReference>
<protein>
    <submittedName>
        <fullName evidence="3">Anthranilate/aminodeoxychorismate synthase component II</fullName>
        <ecNumber evidence="3">4.1.3.27</ecNumber>
    </submittedName>
</protein>
<dbReference type="OrthoDB" id="9786812at2"/>
<dbReference type="KEGG" id="aon:DEH84_00725"/>
<dbReference type="InterPro" id="IPR006221">
    <property type="entry name" value="TrpG/PapA_dom"/>
</dbReference>
<dbReference type="GO" id="GO:0000162">
    <property type="term" value="P:L-tryptophan biosynthetic process"/>
    <property type="evidence" value="ECO:0007669"/>
    <property type="project" value="TreeGrafter"/>
</dbReference>
<dbReference type="InterPro" id="IPR050472">
    <property type="entry name" value="Anth_synth/Amidotransfase"/>
</dbReference>
<keyword evidence="4" id="KW-1185">Reference proteome</keyword>
<dbReference type="EMBL" id="CP029210">
    <property type="protein sequence ID" value="AWI52135.1"/>
    <property type="molecule type" value="Genomic_DNA"/>
</dbReference>
<organism evidence="3 4">
    <name type="scientific">Aquabacterium olei</name>
    <dbReference type="NCBI Taxonomy" id="1296669"/>
    <lineage>
        <taxon>Bacteria</taxon>
        <taxon>Pseudomonadati</taxon>
        <taxon>Pseudomonadota</taxon>
        <taxon>Betaproteobacteria</taxon>
        <taxon>Burkholderiales</taxon>
        <taxon>Aquabacterium</taxon>
    </lineage>
</organism>
<evidence type="ECO:0000259" key="2">
    <source>
        <dbReference type="Pfam" id="PF00117"/>
    </source>
</evidence>
<keyword evidence="1" id="KW-0315">Glutamine amidotransferase</keyword>
<gene>
    <name evidence="3" type="ORF">DEH84_00725</name>
</gene>
<dbReference type="GO" id="GO:0005829">
    <property type="term" value="C:cytosol"/>
    <property type="evidence" value="ECO:0007669"/>
    <property type="project" value="TreeGrafter"/>
</dbReference>
<dbReference type="PRINTS" id="PR00097">
    <property type="entry name" value="ANTSNTHASEII"/>
</dbReference>
<dbReference type="EC" id="4.1.3.27" evidence="3"/>
<dbReference type="RefSeq" id="WP_109033853.1">
    <property type="nucleotide sequence ID" value="NZ_CP029210.1"/>
</dbReference>
<sequence>MLLMIDNYDSFTFNLVQYFCELGEEVKVVRNDEITLDDIAALKPDRLVLSPGPCSPAEAGVCVPALQRFTGQLPILGVCLGHQSIGAALGGHVVRAQVQMHGKTSVIHTDQKGVYAGLPAEFTVIRYHSLAIERATLPECLEITSWTDDGEIMGVRHKGPQTDPSFAPLEGVQFHPESILTEHGHAMLKNFLTM</sequence>
<dbReference type="Gene3D" id="3.40.50.880">
    <property type="match status" value="1"/>
</dbReference>
<evidence type="ECO:0000313" key="3">
    <source>
        <dbReference type="EMBL" id="AWI52135.1"/>
    </source>
</evidence>
<dbReference type="GO" id="GO:0004049">
    <property type="term" value="F:anthranilate synthase activity"/>
    <property type="evidence" value="ECO:0007669"/>
    <property type="project" value="UniProtKB-EC"/>
</dbReference>